<evidence type="ECO:0000313" key="13">
    <source>
        <dbReference type="Proteomes" id="UP000078428"/>
    </source>
</evidence>
<gene>
    <name evidence="12" type="ORF">A6A04_05670</name>
</gene>
<evidence type="ECO:0000256" key="4">
    <source>
        <dbReference type="ARBA" id="ARBA00022485"/>
    </source>
</evidence>
<dbReference type="RefSeq" id="WP_068494736.1">
    <property type="nucleotide sequence ID" value="NZ_LWQT01000088.1"/>
</dbReference>
<comment type="similarity">
    <text evidence="3">Belongs to the prokaryotic molybdopterin-containing oxidoreductase family. NasA/NapA/NarB subfamily.</text>
</comment>
<dbReference type="InterPro" id="IPR041957">
    <property type="entry name" value="CT_Nitrate-R-NapA-like"/>
</dbReference>
<dbReference type="InterPro" id="IPR009010">
    <property type="entry name" value="Asp_de-COase-like_dom_sf"/>
</dbReference>
<keyword evidence="7" id="KW-0560">Oxidoreductase</keyword>
<dbReference type="Pfam" id="PF01568">
    <property type="entry name" value="Molydop_binding"/>
    <property type="match status" value="1"/>
</dbReference>
<dbReference type="GO" id="GO:0051539">
    <property type="term" value="F:4 iron, 4 sulfur cluster binding"/>
    <property type="evidence" value="ECO:0007669"/>
    <property type="project" value="UniProtKB-KW"/>
</dbReference>
<dbReference type="Gene3D" id="3.40.50.740">
    <property type="match status" value="2"/>
</dbReference>
<protein>
    <submittedName>
        <fullName evidence="12">Nitrate reductase</fullName>
    </submittedName>
</protein>
<dbReference type="InterPro" id="IPR050123">
    <property type="entry name" value="Prok_molybdopt-oxidoreductase"/>
</dbReference>
<comment type="cofactor">
    <cofactor evidence="1">
        <name>Mo-bis(molybdopterin guanine dinucleotide)</name>
        <dbReference type="ChEBI" id="CHEBI:60539"/>
    </cofactor>
</comment>
<dbReference type="Pfam" id="PF04879">
    <property type="entry name" value="Molybdop_Fe4S4"/>
    <property type="match status" value="1"/>
</dbReference>
<dbReference type="GO" id="GO:0043546">
    <property type="term" value="F:molybdopterin cofactor binding"/>
    <property type="evidence" value="ECO:0007669"/>
    <property type="project" value="InterPro"/>
</dbReference>
<dbReference type="Gene3D" id="2.20.25.90">
    <property type="entry name" value="ADC-like domains"/>
    <property type="match status" value="1"/>
</dbReference>
<dbReference type="Pfam" id="PF00384">
    <property type="entry name" value="Molybdopterin"/>
    <property type="match status" value="1"/>
</dbReference>
<dbReference type="OrthoDB" id="9803192at2"/>
<keyword evidence="5" id="KW-0500">Molybdenum</keyword>
<keyword evidence="4" id="KW-0004">4Fe-4S</keyword>
<evidence type="ECO:0000256" key="1">
    <source>
        <dbReference type="ARBA" id="ARBA00001942"/>
    </source>
</evidence>
<accession>A0A178MCR8</accession>
<dbReference type="Proteomes" id="UP000078428">
    <property type="component" value="Unassembled WGS sequence"/>
</dbReference>
<organism evidence="12 13">
    <name type="scientific">Paramagnetospirillum marisnigri</name>
    <dbReference type="NCBI Taxonomy" id="1285242"/>
    <lineage>
        <taxon>Bacteria</taxon>
        <taxon>Pseudomonadati</taxon>
        <taxon>Pseudomonadota</taxon>
        <taxon>Alphaproteobacteria</taxon>
        <taxon>Rhodospirillales</taxon>
        <taxon>Magnetospirillaceae</taxon>
        <taxon>Paramagnetospirillum</taxon>
    </lineage>
</organism>
<dbReference type="Gene3D" id="2.40.40.20">
    <property type="match status" value="1"/>
</dbReference>
<evidence type="ECO:0000256" key="2">
    <source>
        <dbReference type="ARBA" id="ARBA00001966"/>
    </source>
</evidence>
<dbReference type="GO" id="GO:0046872">
    <property type="term" value="F:metal ion binding"/>
    <property type="evidence" value="ECO:0007669"/>
    <property type="project" value="UniProtKB-KW"/>
</dbReference>
<evidence type="ECO:0000313" key="12">
    <source>
        <dbReference type="EMBL" id="OAN46600.1"/>
    </source>
</evidence>
<dbReference type="PROSITE" id="PS00551">
    <property type="entry name" value="MOLYBDOPTERIN_PROK_1"/>
    <property type="match status" value="1"/>
</dbReference>
<dbReference type="AlphaFoldDB" id="A0A178MCR8"/>
<sequence length="853" mass="91875">MSTTIRTTCPYCGVGCGVIAARPDEAGDWVVTGDPDHPANFGKLCVKGSTLMETVGLDGRLLHPEMDGRRVGWDSALDRVAEQFSATIAEHGPDSVAFYVSGQLLTEDYYVANKLMKGFIGSGNIDTNSRLCMSSTVAGHVRAFGSDTVPGCYEDIEQADLVVLVGSNAAWCHPVVFQRLLAAKTRRPELCIVVIDPRRTATAECADLHLAIRPGSDAVLFNGLAAHLKGEEAEVECGVPLEQIVTFFSWFAETEKTVTLWSQGINQSTSGTDKVDSIINCHLITGRIGRPGMGPFSLTGQPNAMGGREVGGLANMLAAHMGFDEASVDRVGRFWTAPRMATRPGLKAVDLFRAVSEGRIKALWIMATNPAVSLPEADLVRAAMAACPFVVVSDCEADTDTARLAHLRLPALAWGEKDGTVTNSERRISRQRPFLPAPGEARGDWWIISQVASRMGFGEAFAYAGPGEIFREHCRLTGFENQGSRDLDLSGLEDTDYATLAPIQWPVRQPGRGTARMFADGRFYHADRKARRVEVTPRPPAALANPEFPLILNTGRTRDQWHTMTRTGRSPRLAAHAPEPSLAIHPADAARFGLADNALARVSGRRASAVLRVALDAGQRPGEVFAPIHWTDRTASGAVVGSLIDAAVDPVSGQPELKHAPVRVEPFTAAWHGVLLSREAVELPRDIYWSKAAGQSHSIWRLAGAQGQDWPRIGRDWLGDSGEWIEFLDPNRGHYRAARLVDGRLEGVLFIFRWATDFSPDWVAAAFGRAAILGEERATLVAGAPPGGDRGSDKTVCACFQVGLSAIRAAIHDHGLTSPAEIGAMLKAGTNCGSCVPEIRAILAGESAKERAA</sequence>
<dbReference type="GO" id="GO:0016491">
    <property type="term" value="F:oxidoreductase activity"/>
    <property type="evidence" value="ECO:0007669"/>
    <property type="project" value="UniProtKB-KW"/>
</dbReference>
<dbReference type="Gene3D" id="3.40.228.10">
    <property type="entry name" value="Dimethylsulfoxide Reductase, domain 2"/>
    <property type="match status" value="2"/>
</dbReference>
<name>A0A178MCR8_9PROT</name>
<dbReference type="PROSITE" id="PS51669">
    <property type="entry name" value="4FE4S_MOW_BIS_MGD"/>
    <property type="match status" value="1"/>
</dbReference>
<evidence type="ECO:0000256" key="7">
    <source>
        <dbReference type="ARBA" id="ARBA00023002"/>
    </source>
</evidence>
<dbReference type="InterPro" id="IPR041854">
    <property type="entry name" value="BFD-like_2Fe2S-bd_dom_sf"/>
</dbReference>
<keyword evidence="8" id="KW-0408">Iron</keyword>
<dbReference type="Pfam" id="PF04324">
    <property type="entry name" value="Fer2_BFD"/>
    <property type="match status" value="1"/>
</dbReference>
<comment type="caution">
    <text evidence="12">The sequence shown here is derived from an EMBL/GenBank/DDBJ whole genome shotgun (WGS) entry which is preliminary data.</text>
</comment>
<evidence type="ECO:0000256" key="6">
    <source>
        <dbReference type="ARBA" id="ARBA00022723"/>
    </source>
</evidence>
<dbReference type="GO" id="GO:0042128">
    <property type="term" value="P:nitrate assimilation"/>
    <property type="evidence" value="ECO:0007669"/>
    <property type="project" value="UniProtKB-KW"/>
</dbReference>
<dbReference type="SMART" id="SM00926">
    <property type="entry name" value="Molybdop_Fe4S4"/>
    <property type="match status" value="1"/>
</dbReference>
<dbReference type="STRING" id="1285242.A6A04_05670"/>
<dbReference type="InterPro" id="IPR006657">
    <property type="entry name" value="MoPterin_dinucl-bd_dom"/>
</dbReference>
<keyword evidence="13" id="KW-1185">Reference proteome</keyword>
<evidence type="ECO:0000256" key="3">
    <source>
        <dbReference type="ARBA" id="ARBA00008747"/>
    </source>
</evidence>
<dbReference type="GO" id="GO:0045333">
    <property type="term" value="P:cellular respiration"/>
    <property type="evidence" value="ECO:0007669"/>
    <property type="project" value="UniProtKB-ARBA"/>
</dbReference>
<keyword evidence="9" id="KW-0411">Iron-sulfur</keyword>
<keyword evidence="6" id="KW-0479">Metal-binding</keyword>
<comment type="cofactor">
    <cofactor evidence="2">
        <name>[4Fe-4S] cluster</name>
        <dbReference type="ChEBI" id="CHEBI:49883"/>
    </cofactor>
</comment>
<dbReference type="GO" id="GO:1990204">
    <property type="term" value="C:oxidoreductase complex"/>
    <property type="evidence" value="ECO:0007669"/>
    <property type="project" value="UniProtKB-ARBA"/>
</dbReference>
<dbReference type="SUPFAM" id="SSF53706">
    <property type="entry name" value="Formate dehydrogenase/DMSO reductase, domains 1-3"/>
    <property type="match status" value="1"/>
</dbReference>
<evidence type="ECO:0000259" key="11">
    <source>
        <dbReference type="PROSITE" id="PS51669"/>
    </source>
</evidence>
<dbReference type="InterPro" id="IPR027467">
    <property type="entry name" value="MopterinOxRdtase_cofactor_BS"/>
</dbReference>
<dbReference type="CDD" id="cd02754">
    <property type="entry name" value="MopB_Nitrate-R-NapA-like"/>
    <property type="match status" value="1"/>
</dbReference>
<dbReference type="PANTHER" id="PTHR43105">
    <property type="entry name" value="RESPIRATORY NITRATE REDUCTASE"/>
    <property type="match status" value="1"/>
</dbReference>
<feature type="domain" description="4Fe-4S Mo/W bis-MGD-type" evidence="11">
    <location>
        <begin position="2"/>
        <end position="59"/>
    </location>
</feature>
<dbReference type="Gene3D" id="1.10.10.1100">
    <property type="entry name" value="BFD-like [2Fe-2S]-binding domain"/>
    <property type="match status" value="1"/>
</dbReference>
<evidence type="ECO:0000256" key="9">
    <source>
        <dbReference type="ARBA" id="ARBA00023014"/>
    </source>
</evidence>
<dbReference type="InterPro" id="IPR007419">
    <property type="entry name" value="BFD-like_2Fe2S-bd_dom"/>
</dbReference>
<keyword evidence="10" id="KW-0534">Nitrate assimilation</keyword>
<evidence type="ECO:0000256" key="5">
    <source>
        <dbReference type="ARBA" id="ARBA00022505"/>
    </source>
</evidence>
<reference evidence="12 13" key="1">
    <citation type="submission" date="2016-04" db="EMBL/GenBank/DDBJ databases">
        <title>Draft genome sequence of freshwater magnetotactic bacteria Magnetospirillum marisnigri SP-1 and Magnetospirillum moscoviense BB-1.</title>
        <authorList>
            <person name="Koziaeva V."/>
            <person name="Dziuba M.V."/>
            <person name="Ivanov T.M."/>
            <person name="Kuznetsov B."/>
            <person name="Grouzdev D.S."/>
        </authorList>
    </citation>
    <scope>NUCLEOTIDE SEQUENCE [LARGE SCALE GENOMIC DNA]</scope>
    <source>
        <strain evidence="12 13">SP-1</strain>
    </source>
</reference>
<dbReference type="InterPro" id="IPR006656">
    <property type="entry name" value="Mopterin_OxRdtase"/>
</dbReference>
<dbReference type="InterPro" id="IPR006963">
    <property type="entry name" value="Mopterin_OxRdtase_4Fe-4S_dom"/>
</dbReference>
<dbReference type="SUPFAM" id="SSF50692">
    <property type="entry name" value="ADC-like"/>
    <property type="match status" value="1"/>
</dbReference>
<proteinExistence type="inferred from homology"/>
<dbReference type="CDD" id="cd02791">
    <property type="entry name" value="MopB_CT_Nitrate-R-NapA-like"/>
    <property type="match status" value="1"/>
</dbReference>
<evidence type="ECO:0000256" key="8">
    <source>
        <dbReference type="ARBA" id="ARBA00023004"/>
    </source>
</evidence>
<dbReference type="EMBL" id="LWQT01000088">
    <property type="protein sequence ID" value="OAN46600.1"/>
    <property type="molecule type" value="Genomic_DNA"/>
</dbReference>
<dbReference type="PANTHER" id="PTHR43105:SF9">
    <property type="entry name" value="NADPH-FE(3+) OXIDOREDUCTASE SUBUNIT ALPHA"/>
    <property type="match status" value="1"/>
</dbReference>
<dbReference type="GO" id="GO:0016020">
    <property type="term" value="C:membrane"/>
    <property type="evidence" value="ECO:0007669"/>
    <property type="project" value="TreeGrafter"/>
</dbReference>
<evidence type="ECO:0000256" key="10">
    <source>
        <dbReference type="ARBA" id="ARBA00023063"/>
    </source>
</evidence>